<evidence type="ECO:0000256" key="5">
    <source>
        <dbReference type="ARBA" id="ARBA00012507"/>
    </source>
</evidence>
<dbReference type="RefSeq" id="XP_029642657.1">
    <property type="nucleotide sequence ID" value="XM_029786797.2"/>
</dbReference>
<keyword evidence="12" id="KW-0378">Hydrolase</keyword>
<feature type="domain" description="GDPGP1-like C-terminal" evidence="13">
    <location>
        <begin position="198"/>
        <end position="343"/>
    </location>
</feature>
<keyword evidence="7" id="KW-0963">Cytoplasm</keyword>
<dbReference type="RefSeq" id="XP_036363469.1">
    <property type="nucleotide sequence ID" value="XM_036507576.1"/>
</dbReference>
<dbReference type="Proteomes" id="UP000515154">
    <property type="component" value="Linkage group LG11"/>
</dbReference>
<keyword evidence="9" id="KW-0808">Transferase</keyword>
<sequence length="345" mass="40075">MEFIYNPQEFHWSLPGCSAYKEIPLSKFDKIIIEKWNEAMQKGYFKYELNLKTKILPGKRGYVAQLNPLRFIERRKPQHIQSVNQEFDPNSFNFNKIHEKEVLLLPVGLHWMNHDPHNKLKNKIIINVSPLEFGHCLIIPEINKCLPQAVTSFGLQLAVEFLLLSKHLGLCVGFNSLCALASVNHLHFHSYYLDELLPIKKCKVQHLTKNLYEILDWPASGFIFQLEENALVTFIENVVKVTQYFQKEEIAHNIMISRGTIYSQHHMENDNAINLFLWPRIKYEGAKNSDCFNIALAELAGQLPIKDLKSFEEITEELVDQTINEAGFNERDFEVLKKHVISLVS</sequence>
<comment type="similarity">
    <text evidence="4">Belongs to the GDPGP1 family.</text>
</comment>
<evidence type="ECO:0000259" key="14">
    <source>
        <dbReference type="Pfam" id="PF26217"/>
    </source>
</evidence>
<keyword evidence="8" id="KW-0344">Guanine-nucleotide releasing factor</keyword>
<dbReference type="GO" id="GO:0000166">
    <property type="term" value="F:nucleotide binding"/>
    <property type="evidence" value="ECO:0007669"/>
    <property type="project" value="UniProtKB-KW"/>
</dbReference>
<evidence type="ECO:0000256" key="8">
    <source>
        <dbReference type="ARBA" id="ARBA00022658"/>
    </source>
</evidence>
<evidence type="ECO:0000256" key="3">
    <source>
        <dbReference type="ARBA" id="ARBA00004496"/>
    </source>
</evidence>
<evidence type="ECO:0000256" key="9">
    <source>
        <dbReference type="ARBA" id="ARBA00022679"/>
    </source>
</evidence>
<dbReference type="AlphaFoldDB" id="A0A6P7SWP2"/>
<dbReference type="EC" id="2.7.7.78" evidence="5"/>
<dbReference type="RefSeq" id="XP_036363470.1">
    <property type="nucleotide sequence ID" value="XM_036507577.1"/>
</dbReference>
<evidence type="ECO:0000256" key="4">
    <source>
        <dbReference type="ARBA" id="ARBA00006451"/>
    </source>
</evidence>
<dbReference type="GO" id="GO:0006006">
    <property type="term" value="P:glucose metabolic process"/>
    <property type="evidence" value="ECO:0007669"/>
    <property type="project" value="TreeGrafter"/>
</dbReference>
<keyword evidence="10" id="KW-0548">Nucleotidyltransferase</keyword>
<evidence type="ECO:0000256" key="2">
    <source>
        <dbReference type="ARBA" id="ARBA00003049"/>
    </source>
</evidence>
<accession>A0A6P7SWP2</accession>
<keyword evidence="15" id="KW-1185">Reference proteome</keyword>
<keyword evidence="11" id="KW-0547">Nucleotide-binding</keyword>
<dbReference type="Pfam" id="PF26217">
    <property type="entry name" value="GDPGP1_N"/>
    <property type="match status" value="1"/>
</dbReference>
<gene>
    <name evidence="16 17 18" type="primary">LOC115217172</name>
</gene>
<feature type="domain" description="GDPGP1-like N-terminal" evidence="14">
    <location>
        <begin position="27"/>
        <end position="191"/>
    </location>
</feature>
<evidence type="ECO:0000313" key="16">
    <source>
        <dbReference type="RefSeq" id="XP_029642657.1"/>
    </source>
</evidence>
<dbReference type="Pfam" id="PF26216">
    <property type="entry name" value="GDPGP1_C"/>
    <property type="match status" value="1"/>
</dbReference>
<protein>
    <recommendedName>
        <fullName evidence="6">GDP-D-glucose phosphorylase 1</fullName>
        <ecNumber evidence="5">2.7.7.78</ecNumber>
    </recommendedName>
</protein>
<evidence type="ECO:0000256" key="6">
    <source>
        <dbReference type="ARBA" id="ARBA00018857"/>
    </source>
</evidence>
<evidence type="ECO:0000256" key="12">
    <source>
        <dbReference type="ARBA" id="ARBA00022801"/>
    </source>
</evidence>
<dbReference type="PANTHER" id="PTHR20884">
    <property type="entry name" value="GDP-D-GLUCOSE PHOSPHORYLASE 1"/>
    <property type="match status" value="1"/>
</dbReference>
<comment type="function">
    <text evidence="2">Specific and highly efficient GDP-D-glucose phosphorylase regulating the levels of GDP-D-glucose in cells.</text>
</comment>
<name>A0A6P7SWP2_9MOLL</name>
<evidence type="ECO:0000256" key="7">
    <source>
        <dbReference type="ARBA" id="ARBA00022490"/>
    </source>
</evidence>
<evidence type="ECO:0000313" key="15">
    <source>
        <dbReference type="Proteomes" id="UP000515154"/>
    </source>
</evidence>
<dbReference type="GO" id="GO:0005737">
    <property type="term" value="C:cytoplasm"/>
    <property type="evidence" value="ECO:0007669"/>
    <property type="project" value="UniProtKB-SubCell"/>
</dbReference>
<comment type="subcellular location">
    <subcellularLocation>
        <location evidence="3">Cytoplasm</location>
    </subcellularLocation>
</comment>
<dbReference type="GO" id="GO:0016787">
    <property type="term" value="F:hydrolase activity"/>
    <property type="evidence" value="ECO:0007669"/>
    <property type="project" value="UniProtKB-KW"/>
</dbReference>
<evidence type="ECO:0000313" key="18">
    <source>
        <dbReference type="RefSeq" id="XP_036363470.1"/>
    </source>
</evidence>
<dbReference type="GO" id="GO:0080048">
    <property type="term" value="F:GDP-D-glucose phosphorylase activity"/>
    <property type="evidence" value="ECO:0007669"/>
    <property type="project" value="UniProtKB-EC"/>
</dbReference>
<evidence type="ECO:0000256" key="1">
    <source>
        <dbReference type="ARBA" id="ARBA00000063"/>
    </source>
</evidence>
<evidence type="ECO:0000256" key="10">
    <source>
        <dbReference type="ARBA" id="ARBA00022695"/>
    </source>
</evidence>
<dbReference type="KEGG" id="osn:115217172"/>
<evidence type="ECO:0000313" key="17">
    <source>
        <dbReference type="RefSeq" id="XP_036363469.1"/>
    </source>
</evidence>
<dbReference type="InterPro" id="IPR058865">
    <property type="entry name" value="GDPGP1_C"/>
</dbReference>
<evidence type="ECO:0000259" key="13">
    <source>
        <dbReference type="Pfam" id="PF26216"/>
    </source>
</evidence>
<proteinExistence type="inferred from homology"/>
<dbReference type="GO" id="GO:0005085">
    <property type="term" value="F:guanyl-nucleotide exchange factor activity"/>
    <property type="evidence" value="ECO:0007669"/>
    <property type="project" value="UniProtKB-KW"/>
</dbReference>
<comment type="catalytic activity">
    <reaction evidence="1">
        <text>GDP-alpha-D-glucose + phosphate = alpha-D-glucose 1-phosphate + GDP + H(+)</text>
        <dbReference type="Rhea" id="RHEA:30387"/>
        <dbReference type="ChEBI" id="CHEBI:15378"/>
        <dbReference type="ChEBI" id="CHEBI:43474"/>
        <dbReference type="ChEBI" id="CHEBI:58189"/>
        <dbReference type="ChEBI" id="CHEBI:58601"/>
        <dbReference type="ChEBI" id="CHEBI:62230"/>
        <dbReference type="EC" id="2.7.7.78"/>
    </reaction>
</comment>
<evidence type="ECO:0000256" key="11">
    <source>
        <dbReference type="ARBA" id="ARBA00022741"/>
    </source>
</evidence>
<dbReference type="InterPro" id="IPR026506">
    <property type="entry name" value="GDPGP"/>
</dbReference>
<reference evidence="16 17" key="1">
    <citation type="submission" date="2025-08" db="UniProtKB">
        <authorList>
            <consortium name="RefSeq"/>
        </authorList>
    </citation>
    <scope>IDENTIFICATION</scope>
</reference>
<organism evidence="15 16">
    <name type="scientific">Octopus sinensis</name>
    <name type="common">East Asian common octopus</name>
    <dbReference type="NCBI Taxonomy" id="2607531"/>
    <lineage>
        <taxon>Eukaryota</taxon>
        <taxon>Metazoa</taxon>
        <taxon>Spiralia</taxon>
        <taxon>Lophotrochozoa</taxon>
        <taxon>Mollusca</taxon>
        <taxon>Cephalopoda</taxon>
        <taxon>Coleoidea</taxon>
        <taxon>Octopodiformes</taxon>
        <taxon>Octopoda</taxon>
        <taxon>Incirrata</taxon>
        <taxon>Octopodidae</taxon>
        <taxon>Octopus</taxon>
    </lineage>
</organism>
<dbReference type="PANTHER" id="PTHR20884:SF8">
    <property type="entry name" value="GDP-D-GLUCOSE PHOSPHORYLASE 1"/>
    <property type="match status" value="1"/>
</dbReference>
<dbReference type="InterPro" id="IPR058866">
    <property type="entry name" value="GDPGP1_N"/>
</dbReference>